<organism evidence="2 3">
    <name type="scientific">Lophiostoma macrostomum CBS 122681</name>
    <dbReference type="NCBI Taxonomy" id="1314788"/>
    <lineage>
        <taxon>Eukaryota</taxon>
        <taxon>Fungi</taxon>
        <taxon>Dikarya</taxon>
        <taxon>Ascomycota</taxon>
        <taxon>Pezizomycotina</taxon>
        <taxon>Dothideomycetes</taxon>
        <taxon>Pleosporomycetidae</taxon>
        <taxon>Pleosporales</taxon>
        <taxon>Lophiostomataceae</taxon>
        <taxon>Lophiostoma</taxon>
    </lineage>
</organism>
<keyword evidence="3" id="KW-1185">Reference proteome</keyword>
<dbReference type="OrthoDB" id="3793432at2759"/>
<name>A0A6A6TE36_9PLEO</name>
<accession>A0A6A6TE36</accession>
<dbReference type="AlphaFoldDB" id="A0A6A6TE36"/>
<dbReference type="InterPro" id="IPR058253">
    <property type="entry name" value="Zn_ribbon_double"/>
</dbReference>
<evidence type="ECO:0000259" key="1">
    <source>
        <dbReference type="Pfam" id="PF26652"/>
    </source>
</evidence>
<evidence type="ECO:0000313" key="2">
    <source>
        <dbReference type="EMBL" id="KAF2658265.1"/>
    </source>
</evidence>
<proteinExistence type="predicted"/>
<protein>
    <recommendedName>
        <fullName evidence="1">Probable double zinc ribbon domain-containing protein</fullName>
    </recommendedName>
</protein>
<dbReference type="Pfam" id="PF26652">
    <property type="entry name" value="Zn_ribbon_double"/>
    <property type="match status" value="1"/>
</dbReference>
<dbReference type="Proteomes" id="UP000799324">
    <property type="component" value="Unassembled WGS sequence"/>
</dbReference>
<dbReference type="EMBL" id="MU004316">
    <property type="protein sequence ID" value="KAF2658265.1"/>
    <property type="molecule type" value="Genomic_DNA"/>
</dbReference>
<evidence type="ECO:0000313" key="3">
    <source>
        <dbReference type="Proteomes" id="UP000799324"/>
    </source>
</evidence>
<feature type="domain" description="Probable double zinc ribbon" evidence="1">
    <location>
        <begin position="79"/>
        <end position="216"/>
    </location>
</feature>
<reference evidence="2" key="1">
    <citation type="journal article" date="2020" name="Stud. Mycol.">
        <title>101 Dothideomycetes genomes: a test case for predicting lifestyles and emergence of pathogens.</title>
        <authorList>
            <person name="Haridas S."/>
            <person name="Albert R."/>
            <person name="Binder M."/>
            <person name="Bloem J."/>
            <person name="Labutti K."/>
            <person name="Salamov A."/>
            <person name="Andreopoulos B."/>
            <person name="Baker S."/>
            <person name="Barry K."/>
            <person name="Bills G."/>
            <person name="Bluhm B."/>
            <person name="Cannon C."/>
            <person name="Castanera R."/>
            <person name="Culley D."/>
            <person name="Daum C."/>
            <person name="Ezra D."/>
            <person name="Gonzalez J."/>
            <person name="Henrissat B."/>
            <person name="Kuo A."/>
            <person name="Liang C."/>
            <person name="Lipzen A."/>
            <person name="Lutzoni F."/>
            <person name="Magnuson J."/>
            <person name="Mondo S."/>
            <person name="Nolan M."/>
            <person name="Ohm R."/>
            <person name="Pangilinan J."/>
            <person name="Park H.-J."/>
            <person name="Ramirez L."/>
            <person name="Alfaro M."/>
            <person name="Sun H."/>
            <person name="Tritt A."/>
            <person name="Yoshinaga Y."/>
            <person name="Zwiers L.-H."/>
            <person name="Turgeon B."/>
            <person name="Goodwin S."/>
            <person name="Spatafora J."/>
            <person name="Crous P."/>
            <person name="Grigoriev I."/>
        </authorList>
    </citation>
    <scope>NUCLEOTIDE SEQUENCE</scope>
    <source>
        <strain evidence="2">CBS 122681</strain>
    </source>
</reference>
<sequence length="225" mass="25165">MDSRHFLSTPINPAPPALATANATPIFSLLNLYLLSTLRERQQEEQKSFEASLAAQADQAREGYQLAYNRPFKTSEVIGTWLCHKCSNTNPVIVIPGTHPFGILKCENAECGHVWCDECPRARMMRLWYTGGENSITLPIESKAKSGAEQYSISGTDHEPRAGSSREQIDVPYVYLCPRCGLTHRAIVSHSVRSDEQVTLYWSFGQDKKCRCGAQPPTDYEVSRP</sequence>
<gene>
    <name evidence="2" type="ORF">K491DRAFT_676516</name>
</gene>